<comment type="caution">
    <text evidence="3">The sequence shown here is derived from an EMBL/GenBank/DDBJ whole genome shotgun (WGS) entry which is preliminary data.</text>
</comment>
<name>K8WNS8_9GAMM</name>
<dbReference type="OrthoDB" id="5695107at2"/>
<keyword evidence="4" id="KW-1185">Reference proteome</keyword>
<dbReference type="PATRIC" id="fig|1141662.3.peg.1714"/>
<dbReference type="InterPro" id="IPR029052">
    <property type="entry name" value="Metallo-depent_PP-like"/>
</dbReference>
<dbReference type="STRING" id="1141662.OOA_08442"/>
<accession>K8WNS8</accession>
<sequence>MNNKIKYGLAFALMSTGNMAIAENADSKTYNYSVAFMPDIHFHDVYGQFSDGSFEGLKNSKSGQNAVIRSMYAQLTSTRLFNENYFALRAALEDAGSKGIKLIALPGDFTDDGQPIHLRGLVKVLQEYEQKYGMRFFATPGNHDPNRPFDMPAGKEDFLGADGKTQRIFSLGASECTGYQGNTAVIDTGAELPTICTEEMVYSGYGRVMDAMKSFGINPLPEDIYWETPYSDYGSKGYSYDEAVKASDFNQRQYEICTQGTGGEYKQEGYGPCFNVADSSYLVEPVPGLWLMAVDANVYVPSEKADINNPKAPKNFAGSGNAGYNKMLTHKQQTVEWMTSVAKRAKEQNKTLITFSHFPMVEFDNGAADDLETIFGKGKFQLERAPKEDTSHAMAKTGIGVHVGGHMHFNDTGVRKYDDGSLLFNIQAPSMAAYVPAYKILNFKNANEIDVQTIVIEDVPRFDELFEHYQQEWDHLKRTNSPHLWNSDILKANNYYDFTNWHITELTRLRFIPEEWPCEIRQMLFSLNGEEMLILSQLNSQTAYSEVLTAPLSENHDICAKGVDPNAVDVTKIYLQKNSKAWKAASKKAALVAKNAGFKLDDFAKWNGFDLAVDFYRLRNADELAFQDIPTERLNQYQVLTSTLYEALPSSTNKITADSSFDSIFKLRFGSIFTVIDKYLQGNPSRDFYINVETGEIKPTNADVVKK</sequence>
<evidence type="ECO:0000256" key="1">
    <source>
        <dbReference type="SAM" id="SignalP"/>
    </source>
</evidence>
<dbReference type="RefSeq" id="WP_008911709.1">
    <property type="nucleotide sequence ID" value="NZ_KB233222.1"/>
</dbReference>
<dbReference type="HOGENOM" id="CLU_016569_0_0_6"/>
<dbReference type="SUPFAM" id="SSF56300">
    <property type="entry name" value="Metallo-dependent phosphatases"/>
    <property type="match status" value="1"/>
</dbReference>
<dbReference type="GO" id="GO:0016787">
    <property type="term" value="F:hydrolase activity"/>
    <property type="evidence" value="ECO:0007669"/>
    <property type="project" value="InterPro"/>
</dbReference>
<organism evidence="3 4">
    <name type="scientific">Providencia burhodogranariea DSM 19968</name>
    <dbReference type="NCBI Taxonomy" id="1141662"/>
    <lineage>
        <taxon>Bacteria</taxon>
        <taxon>Pseudomonadati</taxon>
        <taxon>Pseudomonadota</taxon>
        <taxon>Gammaproteobacteria</taxon>
        <taxon>Enterobacterales</taxon>
        <taxon>Morganellaceae</taxon>
        <taxon>Providencia</taxon>
    </lineage>
</organism>
<reference evidence="3 4" key="1">
    <citation type="journal article" date="2012" name="BMC Genomics">
        <title>Comparative genomics of bacteria in the genus Providencia isolated from wild Drosophila melanogaster.</title>
        <authorList>
            <person name="Galac M.R."/>
            <person name="Lazzaro B.P."/>
        </authorList>
    </citation>
    <scope>NUCLEOTIDE SEQUENCE [LARGE SCALE GENOMIC DNA]</scope>
    <source>
        <strain evidence="3 4">DSM 19968</strain>
    </source>
</reference>
<dbReference type="Gene3D" id="3.60.21.10">
    <property type="match status" value="2"/>
</dbReference>
<evidence type="ECO:0000313" key="3">
    <source>
        <dbReference type="EMBL" id="EKT62263.1"/>
    </source>
</evidence>
<dbReference type="AlphaFoldDB" id="K8WNS8"/>
<dbReference type="Pfam" id="PF00149">
    <property type="entry name" value="Metallophos"/>
    <property type="match status" value="1"/>
</dbReference>
<feature type="signal peptide" evidence="1">
    <location>
        <begin position="1"/>
        <end position="22"/>
    </location>
</feature>
<proteinExistence type="predicted"/>
<dbReference type="eggNOG" id="COG1409">
    <property type="taxonomic scope" value="Bacteria"/>
</dbReference>
<feature type="domain" description="Calcineurin-like phosphoesterase" evidence="2">
    <location>
        <begin position="34"/>
        <end position="150"/>
    </location>
</feature>
<evidence type="ECO:0000313" key="4">
    <source>
        <dbReference type="Proteomes" id="UP000009336"/>
    </source>
</evidence>
<feature type="chain" id="PRO_5003921834" evidence="1">
    <location>
        <begin position="23"/>
        <end position="707"/>
    </location>
</feature>
<protein>
    <submittedName>
        <fullName evidence="3">Metallophosphoesterase</fullName>
    </submittedName>
</protein>
<keyword evidence="1" id="KW-0732">Signal</keyword>
<dbReference type="EMBL" id="AKKL01000021">
    <property type="protein sequence ID" value="EKT62263.1"/>
    <property type="molecule type" value="Genomic_DNA"/>
</dbReference>
<dbReference type="InterPro" id="IPR004843">
    <property type="entry name" value="Calcineurin-like_PHP"/>
</dbReference>
<dbReference type="Proteomes" id="UP000009336">
    <property type="component" value="Unassembled WGS sequence"/>
</dbReference>
<gene>
    <name evidence="3" type="ORF">OOA_08442</name>
</gene>
<evidence type="ECO:0000259" key="2">
    <source>
        <dbReference type="Pfam" id="PF00149"/>
    </source>
</evidence>